<dbReference type="InterPro" id="IPR001810">
    <property type="entry name" value="F-box_dom"/>
</dbReference>
<dbReference type="InterPro" id="IPR017451">
    <property type="entry name" value="F-box-assoc_interact_dom"/>
</dbReference>
<feature type="domain" description="F-box" evidence="2">
    <location>
        <begin position="31"/>
        <end position="71"/>
    </location>
</feature>
<dbReference type="Proteomes" id="UP000467841">
    <property type="component" value="Unassembled WGS sequence"/>
</dbReference>
<name>A0A6D2L468_9BRAS</name>
<sequence length="378" mass="43151">MDEQEENRSTTTQSSSQSTSDDNNRSKPVPFPLEVTFKILSRLPTKSVVRFRSVSKLWAYITTTPLFTKARSSASRPCVLLTFRKYDILAVFSSPLRNNTSSHVGNYRLPIPDYGFLPRFESVHGLVCLEAPTQLVIWNPTLKRLFTLPEAKSSECNYKRGFLGYDPVDGTYKALCILTGRDSRILTLGAQESWRTTTNDSSKPVHWPTKDCGRCINGVIYYRANLSFRPLKQVVMSFDLRSEKFLPIEFPMPDHDRCLMVSYEGKLGLVSSVSSGVGIWSLENAENQEWSYRKFLLPPIYQTWDLKGVTDDGEAIYVPSSFEDSFYVVYFDLKSKSVRETKIQAIGRDDVWRPDRLGCDLINDFCVLPNHIESFMSL</sequence>
<dbReference type="PANTHER" id="PTHR31111">
    <property type="entry name" value="BNAA05G37150D PROTEIN-RELATED"/>
    <property type="match status" value="1"/>
</dbReference>
<dbReference type="AlphaFoldDB" id="A0A6D2L468"/>
<organism evidence="3 4">
    <name type="scientific">Microthlaspi erraticum</name>
    <dbReference type="NCBI Taxonomy" id="1685480"/>
    <lineage>
        <taxon>Eukaryota</taxon>
        <taxon>Viridiplantae</taxon>
        <taxon>Streptophyta</taxon>
        <taxon>Embryophyta</taxon>
        <taxon>Tracheophyta</taxon>
        <taxon>Spermatophyta</taxon>
        <taxon>Magnoliopsida</taxon>
        <taxon>eudicotyledons</taxon>
        <taxon>Gunneridae</taxon>
        <taxon>Pentapetalae</taxon>
        <taxon>rosids</taxon>
        <taxon>malvids</taxon>
        <taxon>Brassicales</taxon>
        <taxon>Brassicaceae</taxon>
        <taxon>Coluteocarpeae</taxon>
        <taxon>Microthlaspi</taxon>
    </lineage>
</organism>
<reference evidence="3" key="1">
    <citation type="submission" date="2020-01" db="EMBL/GenBank/DDBJ databases">
        <authorList>
            <person name="Mishra B."/>
        </authorList>
    </citation>
    <scope>NUCLEOTIDE SEQUENCE [LARGE SCALE GENOMIC DNA]</scope>
</reference>
<dbReference type="NCBIfam" id="TIGR01640">
    <property type="entry name" value="F_box_assoc_1"/>
    <property type="match status" value="1"/>
</dbReference>
<dbReference type="OrthoDB" id="1040490at2759"/>
<accession>A0A6D2L468</accession>
<feature type="region of interest" description="Disordered" evidence="1">
    <location>
        <begin position="1"/>
        <end position="27"/>
    </location>
</feature>
<protein>
    <recommendedName>
        <fullName evidence="2">F-box domain-containing protein</fullName>
    </recommendedName>
</protein>
<feature type="compositionally biased region" description="Low complexity" evidence="1">
    <location>
        <begin position="9"/>
        <end position="21"/>
    </location>
</feature>
<dbReference type="InterPro" id="IPR013187">
    <property type="entry name" value="F-box-assoc_dom_typ3"/>
</dbReference>
<gene>
    <name evidence="3" type="ORF">MERR_LOCUS48648</name>
</gene>
<dbReference type="SUPFAM" id="SSF81383">
    <property type="entry name" value="F-box domain"/>
    <property type="match status" value="1"/>
</dbReference>
<comment type="caution">
    <text evidence="3">The sequence shown here is derived from an EMBL/GenBank/DDBJ whole genome shotgun (WGS) entry which is preliminary data.</text>
</comment>
<evidence type="ECO:0000259" key="2">
    <source>
        <dbReference type="SMART" id="SM00256"/>
    </source>
</evidence>
<dbReference type="EMBL" id="CACVBM020001873">
    <property type="protein sequence ID" value="CAA7061412.1"/>
    <property type="molecule type" value="Genomic_DNA"/>
</dbReference>
<evidence type="ECO:0000313" key="3">
    <source>
        <dbReference type="EMBL" id="CAA7061412.1"/>
    </source>
</evidence>
<dbReference type="Pfam" id="PF00646">
    <property type="entry name" value="F-box"/>
    <property type="match status" value="1"/>
</dbReference>
<keyword evidence="4" id="KW-1185">Reference proteome</keyword>
<dbReference type="Pfam" id="PF08268">
    <property type="entry name" value="FBA_3"/>
    <property type="match status" value="1"/>
</dbReference>
<dbReference type="SMART" id="SM00256">
    <property type="entry name" value="FBOX"/>
    <property type="match status" value="1"/>
</dbReference>
<evidence type="ECO:0000313" key="4">
    <source>
        <dbReference type="Proteomes" id="UP000467841"/>
    </source>
</evidence>
<dbReference type="PANTHER" id="PTHR31111:SF54">
    <property type="entry name" value="F-BOX DOMAIN-CONTAINING PROTEIN"/>
    <property type="match status" value="1"/>
</dbReference>
<dbReference type="InterPro" id="IPR036047">
    <property type="entry name" value="F-box-like_dom_sf"/>
</dbReference>
<proteinExistence type="predicted"/>
<evidence type="ECO:0000256" key="1">
    <source>
        <dbReference type="SAM" id="MobiDB-lite"/>
    </source>
</evidence>